<feature type="region of interest" description="Disordered" evidence="2">
    <location>
        <begin position="298"/>
        <end position="325"/>
    </location>
</feature>
<dbReference type="Proteomes" id="UP000439903">
    <property type="component" value="Unassembled WGS sequence"/>
</dbReference>
<dbReference type="EMBL" id="WTPW01000061">
    <property type="protein sequence ID" value="KAF0552784.1"/>
    <property type="molecule type" value="Genomic_DNA"/>
</dbReference>
<evidence type="ECO:0000256" key="2">
    <source>
        <dbReference type="SAM" id="MobiDB-lite"/>
    </source>
</evidence>
<dbReference type="InterPro" id="IPR019384">
    <property type="entry name" value="FHIP"/>
</dbReference>
<accession>A0A8H4ETR7</accession>
<dbReference type="AlphaFoldDB" id="A0A8H4ETR7"/>
<reference evidence="4 5" key="1">
    <citation type="journal article" date="2019" name="Environ. Microbiol.">
        <title>At the nexus of three kingdoms: the genome of the mycorrhizal fungus Gigaspora margarita provides insights into plant, endobacterial and fungal interactions.</title>
        <authorList>
            <person name="Venice F."/>
            <person name="Ghignone S."/>
            <person name="Salvioli di Fossalunga A."/>
            <person name="Amselem J."/>
            <person name="Novero M."/>
            <person name="Xianan X."/>
            <person name="Sedzielewska Toro K."/>
            <person name="Morin E."/>
            <person name="Lipzen A."/>
            <person name="Grigoriev I.V."/>
            <person name="Henrissat B."/>
            <person name="Martin F.M."/>
            <person name="Bonfante P."/>
        </authorList>
    </citation>
    <scope>NUCLEOTIDE SEQUENCE [LARGE SCALE GENOMIC DNA]</scope>
    <source>
        <strain evidence="4 5">BEG34</strain>
    </source>
</reference>
<dbReference type="Pfam" id="PF10257">
    <property type="entry name" value="RAI16-like"/>
    <property type="match status" value="1"/>
</dbReference>
<evidence type="ECO:0000313" key="4">
    <source>
        <dbReference type="EMBL" id="KAF0552784.1"/>
    </source>
</evidence>
<gene>
    <name evidence="4" type="ORF">F8M41_021026</name>
</gene>
<dbReference type="Pfam" id="PF19311">
    <property type="entry name" value="KELAA"/>
    <property type="match status" value="1"/>
</dbReference>
<dbReference type="Pfam" id="PF19314">
    <property type="entry name" value="DUF5917"/>
    <property type="match status" value="1"/>
</dbReference>
<sequence length="866" mass="99036">MFLSKVMNNAVEIIVPHIKTKVEKLAEEWKCIQSFYNSSKNKDFSKSKFFSKELSNHLENMIRYIKEEDIRIRMSSNHFANRHCIDFILGNNVLLCLVKYAKNHPFIRIEVVKFFTHFVTCIQPLLLSAMHNPLEQLISLLCEIDEDIIMLKQELVKLIHVVIRHVIILPELIVLYFKNDKDKTEFPMFSILLNCINIPGQIGRVSREALSMIILLCKDDKCFCSFLLNEAQFFENLNFQLKIAFASLPNTNSLIVITNANNTNPLTNWKFPKKQGFNSGRNSRRNSSHQIDNINKQYSDSGNIDSSNQINSINKPSDDDTEQINTSSEATIEEFFELWAFVNKICEMDCVTIITKLVDVIINGFFKHSIVPALLSPMDDQATAATSYLTEIIKSIKFYPILDRILALLLGTSLDPEIAPDELSQQYMDAKKTTQMASLREILIERGASSEDRLSLATLKLFDSILESFNQFGLYNLVFRNLTDLDTITHDNFIKYLPYNKKNSKVLLHRLLSLMPQENQPSTPTSISLVVELAKKLDDEFGYEDYFLDAQSQVQMVSLACEHWSNPYPTIPSSLSSSNTKAKSRSKFFDGTFITMIFEQLESFLEMPMERNLVLTNIISKLACIPDKRIDWLLYGGFRSNDDVDDNTCINDIHSNLKLNDRKCLVDILEKIASDAKLGATKVPNFQTRIQLAKRRGMSSSARMSFHRSGRSTSISSSTPVSPIFTSPTHSRTPSTVSSKKSIELTSIYSLTSEPTSAHYKDNTINPFAKFTNFVNAFIVLQEFCKELAAILYVKYMYNDKDITIIEEEIIKNNFDNQEVWFNDDSSNINNINDQVKNNTLNDDVLLTRNSKNFAKLVRDSMSEVI</sequence>
<dbReference type="InterPro" id="IPR045669">
    <property type="entry name" value="FHIP_C"/>
</dbReference>
<evidence type="ECO:0000256" key="1">
    <source>
        <dbReference type="ARBA" id="ARBA00024336"/>
    </source>
</evidence>
<evidence type="ECO:0000313" key="5">
    <source>
        <dbReference type="Proteomes" id="UP000439903"/>
    </source>
</evidence>
<comment type="similarity">
    <text evidence="1">Belongs to the FHIP family.</text>
</comment>
<keyword evidence="5" id="KW-1185">Reference proteome</keyword>
<feature type="domain" description="FHF complex subunit HOOK-interacting protein C-terminal" evidence="3">
    <location>
        <begin position="591"/>
        <end position="697"/>
    </location>
</feature>
<evidence type="ECO:0000259" key="3">
    <source>
        <dbReference type="Pfam" id="PF19314"/>
    </source>
</evidence>
<dbReference type="InterPro" id="IPR045668">
    <property type="entry name" value="FHIP_KELAA_motif"/>
</dbReference>
<feature type="compositionally biased region" description="Low complexity" evidence="2">
    <location>
        <begin position="711"/>
        <end position="729"/>
    </location>
</feature>
<name>A0A8H4ETR7_GIGMA</name>
<dbReference type="PANTHER" id="PTHR21705">
    <property type="entry name" value="RAI16 PROTEIN-RELATED"/>
    <property type="match status" value="1"/>
</dbReference>
<proteinExistence type="inferred from homology"/>
<feature type="compositionally biased region" description="Low complexity" evidence="2">
    <location>
        <begin position="299"/>
        <end position="314"/>
    </location>
</feature>
<dbReference type="OrthoDB" id="5350595at2759"/>
<organism evidence="4 5">
    <name type="scientific">Gigaspora margarita</name>
    <dbReference type="NCBI Taxonomy" id="4874"/>
    <lineage>
        <taxon>Eukaryota</taxon>
        <taxon>Fungi</taxon>
        <taxon>Fungi incertae sedis</taxon>
        <taxon>Mucoromycota</taxon>
        <taxon>Glomeromycotina</taxon>
        <taxon>Glomeromycetes</taxon>
        <taxon>Diversisporales</taxon>
        <taxon>Gigasporaceae</taxon>
        <taxon>Gigaspora</taxon>
    </lineage>
</organism>
<feature type="region of interest" description="Disordered" evidence="2">
    <location>
        <begin position="708"/>
        <end position="737"/>
    </location>
</feature>
<protein>
    <recommendedName>
        <fullName evidence="3">FHF complex subunit HOOK-interacting protein C-terminal domain-containing protein</fullName>
    </recommendedName>
</protein>
<comment type="caution">
    <text evidence="4">The sequence shown here is derived from an EMBL/GenBank/DDBJ whole genome shotgun (WGS) entry which is preliminary data.</text>
</comment>
<dbReference type="PANTHER" id="PTHR21705:SF11">
    <property type="entry name" value="FHIP FAMILY PROTEIN CG3558"/>
    <property type="match status" value="1"/>
</dbReference>